<dbReference type="EMBL" id="JBDLOU010000003">
    <property type="protein sequence ID" value="MEX3736942.1"/>
    <property type="molecule type" value="Genomic_DNA"/>
</dbReference>
<protein>
    <submittedName>
        <fullName evidence="2">Uncharacterized protein</fullName>
    </submittedName>
</protein>
<evidence type="ECO:0000313" key="2">
    <source>
        <dbReference type="EMBL" id="MEX3736942.1"/>
    </source>
</evidence>
<organism evidence="2 3">
    <name type="scientific">Mycolicibacterium porcinum</name>
    <dbReference type="NCBI Taxonomy" id="39693"/>
    <lineage>
        <taxon>Bacteria</taxon>
        <taxon>Bacillati</taxon>
        <taxon>Actinomycetota</taxon>
        <taxon>Actinomycetes</taxon>
        <taxon>Mycobacteriales</taxon>
        <taxon>Mycobacteriaceae</taxon>
        <taxon>Mycolicibacterium</taxon>
    </lineage>
</organism>
<name>A0ABV3V6N3_9MYCO</name>
<reference evidence="2 3" key="1">
    <citation type="submission" date="2024-04" db="EMBL/GenBank/DDBJ databases">
        <title>Genomic Markers of Mycobacteria.</title>
        <authorList>
            <person name="Soliman M.S."/>
            <person name="Elkholy A."/>
            <person name="Soliman N.S."/>
            <person name="Abbas A."/>
            <person name="Khayrat S."/>
            <person name="Shawky S."/>
        </authorList>
    </citation>
    <scope>NUCLEOTIDE SEQUENCE [LARGE SCALE GENOMIC DNA]</scope>
    <source>
        <strain evidence="2 3">Egy-CU-AM5</strain>
    </source>
</reference>
<dbReference type="Proteomes" id="UP001558474">
    <property type="component" value="Unassembled WGS sequence"/>
</dbReference>
<proteinExistence type="predicted"/>
<sequence>MTSSDTDDLYAFECTPTHIASELRCILNASDAMKRHTVRLTSKALAAYPVKSTDRKARKSAQDAARRAVSVALHRASERCVDDIRASDAHADIITRNLPPAPEADDDEQVVSPSGRSETKGQRRYSDWYLALHEVFGEWLTEHPEVEAEVVRQGEEAAAQAVVTS</sequence>
<dbReference type="RefSeq" id="WP_368572267.1">
    <property type="nucleotide sequence ID" value="NZ_JBDLOU010000003.1"/>
</dbReference>
<gene>
    <name evidence="2" type="ORF">ABFW12_01700</name>
</gene>
<evidence type="ECO:0000313" key="3">
    <source>
        <dbReference type="Proteomes" id="UP001558474"/>
    </source>
</evidence>
<keyword evidence="3" id="KW-1185">Reference proteome</keyword>
<evidence type="ECO:0000256" key="1">
    <source>
        <dbReference type="SAM" id="MobiDB-lite"/>
    </source>
</evidence>
<accession>A0ABV3V6N3</accession>
<comment type="caution">
    <text evidence="2">The sequence shown here is derived from an EMBL/GenBank/DDBJ whole genome shotgun (WGS) entry which is preliminary data.</text>
</comment>
<feature type="region of interest" description="Disordered" evidence="1">
    <location>
        <begin position="95"/>
        <end position="123"/>
    </location>
</feature>